<dbReference type="InterPro" id="IPR001314">
    <property type="entry name" value="Peptidase_S1A"/>
</dbReference>
<dbReference type="Pfam" id="PF00089">
    <property type="entry name" value="Trypsin"/>
    <property type="match status" value="1"/>
</dbReference>
<evidence type="ECO:0000256" key="11">
    <source>
        <dbReference type="SAM" id="SignalP"/>
    </source>
</evidence>
<dbReference type="SUPFAM" id="SSF50494">
    <property type="entry name" value="Trypsin-like serine proteases"/>
    <property type="match status" value="1"/>
</dbReference>
<keyword evidence="3 11" id="KW-0732">Signal</keyword>
<evidence type="ECO:0000256" key="10">
    <source>
        <dbReference type="RuleBase" id="RU363034"/>
    </source>
</evidence>
<feature type="signal peptide" evidence="11">
    <location>
        <begin position="1"/>
        <end position="18"/>
    </location>
</feature>
<keyword evidence="13" id="KW-1185">Reference proteome</keyword>
<dbReference type="WBParaSite" id="PSU_v2.g17790.t1">
    <property type="protein sequence ID" value="PSU_v2.g17790.t1"/>
    <property type="gene ID" value="PSU_v2.g17790"/>
</dbReference>
<evidence type="ECO:0000256" key="3">
    <source>
        <dbReference type="ARBA" id="ARBA00022729"/>
    </source>
</evidence>
<dbReference type="PROSITE" id="PS50240">
    <property type="entry name" value="TRYPSIN_DOM"/>
    <property type="match status" value="1"/>
</dbReference>
<keyword evidence="1" id="KW-0768">Sushi</keyword>
<evidence type="ECO:0000256" key="6">
    <source>
        <dbReference type="ARBA" id="ARBA00022825"/>
    </source>
</evidence>
<dbReference type="PROSITE" id="PS00134">
    <property type="entry name" value="TRYPSIN_HIS"/>
    <property type="match status" value="1"/>
</dbReference>
<dbReference type="PANTHER" id="PTHR24252">
    <property type="entry name" value="ACROSIN-RELATED"/>
    <property type="match status" value="1"/>
</dbReference>
<feature type="chain" id="PRO_5037386944" description="limulus clotting factor C" evidence="11">
    <location>
        <begin position="19"/>
        <end position="286"/>
    </location>
</feature>
<dbReference type="AlphaFoldDB" id="A0A914YEC0"/>
<dbReference type="PANTHER" id="PTHR24252:SF7">
    <property type="entry name" value="HYALIN"/>
    <property type="match status" value="1"/>
</dbReference>
<name>A0A914YEC0_9BILA</name>
<comment type="catalytic activity">
    <reaction evidence="8">
        <text>Selective cleavage of 103-Arg-|-Ser-104 and 124-Ile-|-Ile-125 bonds in Limulus clotting factor B to form activated factor B. Cleavage of -Pro-Arg-|-Xaa- bonds in synthetic substrates.</text>
        <dbReference type="EC" id="3.4.21.84"/>
    </reaction>
</comment>
<dbReference type="InterPro" id="IPR009003">
    <property type="entry name" value="Peptidase_S1_PA"/>
</dbReference>
<evidence type="ECO:0000313" key="14">
    <source>
        <dbReference type="WBParaSite" id="PSU_v2.g17790.t1"/>
    </source>
</evidence>
<dbReference type="EC" id="3.4.21.84" evidence="9"/>
<dbReference type="InterPro" id="IPR033116">
    <property type="entry name" value="TRYPSIN_SER"/>
</dbReference>
<dbReference type="GO" id="GO:0006508">
    <property type="term" value="P:proteolysis"/>
    <property type="evidence" value="ECO:0007669"/>
    <property type="project" value="UniProtKB-KW"/>
</dbReference>
<dbReference type="InterPro" id="IPR043504">
    <property type="entry name" value="Peptidase_S1_PA_chymotrypsin"/>
</dbReference>
<proteinExistence type="predicted"/>
<feature type="domain" description="Peptidase S1" evidence="12">
    <location>
        <begin position="35"/>
        <end position="274"/>
    </location>
</feature>
<dbReference type="Proteomes" id="UP000887577">
    <property type="component" value="Unplaced"/>
</dbReference>
<dbReference type="GO" id="GO:0042381">
    <property type="term" value="P:hemolymph coagulation"/>
    <property type="evidence" value="ECO:0007669"/>
    <property type="project" value="UniProtKB-KW"/>
</dbReference>
<keyword evidence="4 10" id="KW-0378">Hydrolase</keyword>
<dbReference type="PRINTS" id="PR00722">
    <property type="entry name" value="CHYMOTRYPSIN"/>
</dbReference>
<sequence length="286" mass="31336">MVKTFITVMALAITVVYAQQKCGQTPIPPNIGSKVVGGQIATQYSWPWQIVWCSNGWFGCDLECGGSIIGSHWAMTAGHCVYGNTNSPGNFRVKTGVFDERKANEGGEVVHKVKKIYLHPQYNPYPDPLYDIALIELVEDVTFNNHTQPICLPIQDNSTIVEPNMAWATGWGTTTEDGDISNKLRQVNVPFVNYKTCEDEYPGDITEKVMVCAGTKGKDTCQGDSGGPLVVKNKNGAWFQYGITSFGAGCAEYKHPGIYSRVTAYCDFIKTTTNGAITCQDPDTYA</sequence>
<accession>A0A914YEC0</accession>
<evidence type="ECO:0000256" key="2">
    <source>
        <dbReference type="ARBA" id="ARBA00022670"/>
    </source>
</evidence>
<evidence type="ECO:0000259" key="12">
    <source>
        <dbReference type="PROSITE" id="PS50240"/>
    </source>
</evidence>
<keyword evidence="2 10" id="KW-0645">Protease</keyword>
<evidence type="ECO:0000256" key="4">
    <source>
        <dbReference type="ARBA" id="ARBA00022801"/>
    </source>
</evidence>
<keyword evidence="7" id="KW-1015">Disulfide bond</keyword>
<dbReference type="CDD" id="cd00190">
    <property type="entry name" value="Tryp_SPc"/>
    <property type="match status" value="1"/>
</dbReference>
<dbReference type="Gene3D" id="2.40.10.10">
    <property type="entry name" value="Trypsin-like serine proteases"/>
    <property type="match status" value="1"/>
</dbReference>
<dbReference type="InterPro" id="IPR018114">
    <property type="entry name" value="TRYPSIN_HIS"/>
</dbReference>
<evidence type="ECO:0000256" key="5">
    <source>
        <dbReference type="ARBA" id="ARBA00022820"/>
    </source>
</evidence>
<organism evidence="13 14">
    <name type="scientific">Panagrolaimus superbus</name>
    <dbReference type="NCBI Taxonomy" id="310955"/>
    <lineage>
        <taxon>Eukaryota</taxon>
        <taxon>Metazoa</taxon>
        <taxon>Ecdysozoa</taxon>
        <taxon>Nematoda</taxon>
        <taxon>Chromadorea</taxon>
        <taxon>Rhabditida</taxon>
        <taxon>Tylenchina</taxon>
        <taxon>Panagrolaimomorpha</taxon>
        <taxon>Panagrolaimoidea</taxon>
        <taxon>Panagrolaimidae</taxon>
        <taxon>Panagrolaimus</taxon>
    </lineage>
</organism>
<keyword evidence="5" id="KW-0353">Hemolymph clotting</keyword>
<evidence type="ECO:0000313" key="13">
    <source>
        <dbReference type="Proteomes" id="UP000887577"/>
    </source>
</evidence>
<dbReference type="GO" id="GO:0004252">
    <property type="term" value="F:serine-type endopeptidase activity"/>
    <property type="evidence" value="ECO:0007669"/>
    <property type="project" value="InterPro"/>
</dbReference>
<dbReference type="InterPro" id="IPR001254">
    <property type="entry name" value="Trypsin_dom"/>
</dbReference>
<reference evidence="14" key="1">
    <citation type="submission" date="2022-11" db="UniProtKB">
        <authorList>
            <consortium name="WormBaseParasite"/>
        </authorList>
    </citation>
    <scope>IDENTIFICATION</scope>
</reference>
<dbReference type="SMART" id="SM00020">
    <property type="entry name" value="Tryp_SPc"/>
    <property type="match status" value="1"/>
</dbReference>
<dbReference type="FunFam" id="2.40.10.10:FF:000120">
    <property type="entry name" value="Putative serine protease"/>
    <property type="match status" value="1"/>
</dbReference>
<keyword evidence="6 10" id="KW-0720">Serine protease</keyword>
<dbReference type="PROSITE" id="PS00135">
    <property type="entry name" value="TRYPSIN_SER"/>
    <property type="match status" value="1"/>
</dbReference>
<protein>
    <recommendedName>
        <fullName evidence="9">limulus clotting factor C</fullName>
        <ecNumber evidence="9">3.4.21.84</ecNumber>
    </recommendedName>
</protein>
<evidence type="ECO:0000256" key="8">
    <source>
        <dbReference type="ARBA" id="ARBA00052079"/>
    </source>
</evidence>
<evidence type="ECO:0000256" key="1">
    <source>
        <dbReference type="ARBA" id="ARBA00022659"/>
    </source>
</evidence>
<evidence type="ECO:0000256" key="7">
    <source>
        <dbReference type="ARBA" id="ARBA00023157"/>
    </source>
</evidence>
<evidence type="ECO:0000256" key="9">
    <source>
        <dbReference type="ARBA" id="ARBA00066707"/>
    </source>
</evidence>